<dbReference type="Pfam" id="PF06258">
    <property type="entry name" value="Mito_fiss_Elm1"/>
    <property type="match status" value="1"/>
</dbReference>
<accession>A0A1N7J0F9</accession>
<organism evidence="1 2">
    <name type="scientific">Neptunomonas antarctica</name>
    <dbReference type="NCBI Taxonomy" id="619304"/>
    <lineage>
        <taxon>Bacteria</taxon>
        <taxon>Pseudomonadati</taxon>
        <taxon>Pseudomonadota</taxon>
        <taxon>Gammaproteobacteria</taxon>
        <taxon>Oceanospirillales</taxon>
        <taxon>Oceanospirillaceae</taxon>
        <taxon>Neptunomonas</taxon>
    </lineage>
</organism>
<dbReference type="EMBL" id="FTOE01000001">
    <property type="protein sequence ID" value="SIS42872.1"/>
    <property type="molecule type" value="Genomic_DNA"/>
</dbReference>
<dbReference type="AlphaFoldDB" id="A0A1N7J0F9"/>
<keyword evidence="2" id="KW-1185">Reference proteome</keyword>
<name>A0A1N7J0F9_9GAMM</name>
<protein>
    <recommendedName>
        <fullName evidence="3">Nucleoside-diphosphate sugar epimerase</fullName>
    </recommendedName>
</protein>
<dbReference type="STRING" id="619304.SAMN05421760_101430"/>
<evidence type="ECO:0000313" key="1">
    <source>
        <dbReference type="EMBL" id="SIS42872.1"/>
    </source>
</evidence>
<proteinExistence type="predicted"/>
<dbReference type="RefSeq" id="WP_054342624.1">
    <property type="nucleotide sequence ID" value="NZ_FTOE01000001.1"/>
</dbReference>
<dbReference type="InterPro" id="IPR009367">
    <property type="entry name" value="Elm1-like"/>
</dbReference>
<reference evidence="2" key="1">
    <citation type="submission" date="2017-01" db="EMBL/GenBank/DDBJ databases">
        <authorList>
            <person name="Varghese N."/>
            <person name="Submissions S."/>
        </authorList>
    </citation>
    <scope>NUCLEOTIDE SEQUENCE [LARGE SCALE GENOMIC DNA]</scope>
    <source>
        <strain evidence="2">DSM 22306</strain>
    </source>
</reference>
<evidence type="ECO:0008006" key="3">
    <source>
        <dbReference type="Google" id="ProtNLM"/>
    </source>
</evidence>
<evidence type="ECO:0000313" key="2">
    <source>
        <dbReference type="Proteomes" id="UP000185999"/>
    </source>
</evidence>
<gene>
    <name evidence="1" type="ORF">SAMN05421760_101430</name>
</gene>
<sequence>MSDICIVSDSKPGHFNQSLGLVEAIQRIDASLTYDVCPPVSLFQLARLVIARLFSSSVKTHTSGVKVFVGAGHQVHFTLLIYGWLSGAKTIVLMKPSLPCRWFDLCLIPEHDQPTENAYVIETWGALNRILPSEKQAASGLILIGGPSRHFDWNDANVLAQLGDVLAQNQSIQWVLTTSRRTPDSFLVGLFAAGLSVEVVPYEQTDKDWLPDKLAKAEHCWVSEDSVSMVYEALTAGCRVGLIELGNIGNKQSEGRVVRGLARLRASGRVRTLKQALLSEDKSVPALAEADRCAQQIIKKGWL</sequence>
<dbReference type="Proteomes" id="UP000185999">
    <property type="component" value="Unassembled WGS sequence"/>
</dbReference>